<feature type="signal peptide" evidence="2">
    <location>
        <begin position="1"/>
        <end position="18"/>
    </location>
</feature>
<evidence type="ECO:0000313" key="3">
    <source>
        <dbReference type="EMBL" id="KAJ8972645.1"/>
    </source>
</evidence>
<feature type="chain" id="PRO_5046109276" evidence="2">
    <location>
        <begin position="19"/>
        <end position="410"/>
    </location>
</feature>
<gene>
    <name evidence="3" type="ORF">NQ317_008231</name>
</gene>
<evidence type="ECO:0000256" key="2">
    <source>
        <dbReference type="SAM" id="SignalP"/>
    </source>
</evidence>
<keyword evidence="4" id="KW-1185">Reference proteome</keyword>
<reference evidence="3" key="1">
    <citation type="journal article" date="2023" name="Insect Mol. Biol.">
        <title>Genome sequencing provides insights into the evolution of gene families encoding plant cell wall-degrading enzymes in longhorned beetles.</title>
        <authorList>
            <person name="Shin N.R."/>
            <person name="Okamura Y."/>
            <person name="Kirsch R."/>
            <person name="Pauchet Y."/>
        </authorList>
    </citation>
    <scope>NUCLEOTIDE SEQUENCE</scope>
    <source>
        <strain evidence="3">MMC_N1</strain>
    </source>
</reference>
<keyword evidence="2" id="KW-0732">Signal</keyword>
<name>A0ABQ9J3W7_9CUCU</name>
<sequence>MIGIVVLCICALLGRSDASAIPMWEYLGKQEKMSFLYSLFANQVDAFCETSTTMDCNKQLLKFGLNTLKNMPEEKLDATDPYQRGSNDIIWETLLLDHPLAKTHPKHQSTSTTPKPNSYDDDESFGDDPFDDFNYQSAASAKIDNVYRVPPPKDFVYQMETGDPEYVYPHNVDTFVDAFDGPVMDKEAFKKLMDEPTSKKMSFLYSVFGNMVDDFCETSSMQNCNKSLLKQGLDVLKKMEEDLLDNMDPYQKNSHSIIWEKMLKDHPLSKSPPKEKPTSTTPAPNSYNDDKTLGDFGSEGAASSDLDNVYRVPPPKEFIEKIRNDTKASYPHNVATIIKNGETADDDSKNAFEQFGDQHIMTMMGSRTPLTGPVVTKVHLDGSPVLEEHPVHHDEDLKQHMWSQMPLPDY</sequence>
<accession>A0ABQ9J3W7</accession>
<evidence type="ECO:0000313" key="4">
    <source>
        <dbReference type="Proteomes" id="UP001162164"/>
    </source>
</evidence>
<protein>
    <submittedName>
        <fullName evidence="3">Uncharacterized protein</fullName>
    </submittedName>
</protein>
<dbReference type="EMBL" id="JAPWTJ010001315">
    <property type="protein sequence ID" value="KAJ8972645.1"/>
    <property type="molecule type" value="Genomic_DNA"/>
</dbReference>
<proteinExistence type="predicted"/>
<comment type="caution">
    <text evidence="3">The sequence shown here is derived from an EMBL/GenBank/DDBJ whole genome shotgun (WGS) entry which is preliminary data.</text>
</comment>
<organism evidence="3 4">
    <name type="scientific">Molorchus minor</name>
    <dbReference type="NCBI Taxonomy" id="1323400"/>
    <lineage>
        <taxon>Eukaryota</taxon>
        <taxon>Metazoa</taxon>
        <taxon>Ecdysozoa</taxon>
        <taxon>Arthropoda</taxon>
        <taxon>Hexapoda</taxon>
        <taxon>Insecta</taxon>
        <taxon>Pterygota</taxon>
        <taxon>Neoptera</taxon>
        <taxon>Endopterygota</taxon>
        <taxon>Coleoptera</taxon>
        <taxon>Polyphaga</taxon>
        <taxon>Cucujiformia</taxon>
        <taxon>Chrysomeloidea</taxon>
        <taxon>Cerambycidae</taxon>
        <taxon>Lamiinae</taxon>
        <taxon>Monochamini</taxon>
        <taxon>Molorchus</taxon>
    </lineage>
</organism>
<feature type="region of interest" description="Disordered" evidence="1">
    <location>
        <begin position="102"/>
        <end position="123"/>
    </location>
</feature>
<feature type="region of interest" description="Disordered" evidence="1">
    <location>
        <begin position="266"/>
        <end position="309"/>
    </location>
</feature>
<evidence type="ECO:0000256" key="1">
    <source>
        <dbReference type="SAM" id="MobiDB-lite"/>
    </source>
</evidence>
<feature type="compositionally biased region" description="Basic and acidic residues" evidence="1">
    <location>
        <begin position="266"/>
        <end position="277"/>
    </location>
</feature>
<dbReference type="Proteomes" id="UP001162164">
    <property type="component" value="Unassembled WGS sequence"/>
</dbReference>